<reference evidence="2 3" key="1">
    <citation type="submission" date="2018-06" db="EMBL/GenBank/DDBJ databases">
        <title>Genomic Encyclopedia of Archaeal and Bacterial Type Strains, Phase II (KMG-II): from individual species to whole genera.</title>
        <authorList>
            <person name="Goeker M."/>
        </authorList>
    </citation>
    <scope>NUCLEOTIDE SEQUENCE [LARGE SCALE GENOMIC DNA]</scope>
    <source>
        <strain evidence="2 3">DSM 22009</strain>
    </source>
</reference>
<comment type="similarity">
    <text evidence="1">Belongs to the short-chain dehydrogenases/reductases (SDR) family.</text>
</comment>
<dbReference type="FunFam" id="3.40.50.720:FF:000084">
    <property type="entry name" value="Short-chain dehydrogenase reductase"/>
    <property type="match status" value="1"/>
</dbReference>
<organism evidence="2 3">
    <name type="scientific">Palleronia aestuarii</name>
    <dbReference type="NCBI Taxonomy" id="568105"/>
    <lineage>
        <taxon>Bacteria</taxon>
        <taxon>Pseudomonadati</taxon>
        <taxon>Pseudomonadota</taxon>
        <taxon>Alphaproteobacteria</taxon>
        <taxon>Rhodobacterales</taxon>
        <taxon>Roseobacteraceae</taxon>
        <taxon>Palleronia</taxon>
    </lineage>
</organism>
<evidence type="ECO:0000313" key="3">
    <source>
        <dbReference type="Proteomes" id="UP000248916"/>
    </source>
</evidence>
<dbReference type="Proteomes" id="UP000248916">
    <property type="component" value="Unassembled WGS sequence"/>
</dbReference>
<dbReference type="GO" id="GO:0016616">
    <property type="term" value="F:oxidoreductase activity, acting on the CH-OH group of donors, NAD or NADP as acceptor"/>
    <property type="evidence" value="ECO:0007669"/>
    <property type="project" value="TreeGrafter"/>
</dbReference>
<dbReference type="Pfam" id="PF13561">
    <property type="entry name" value="adh_short_C2"/>
    <property type="match status" value="1"/>
</dbReference>
<dbReference type="Gene3D" id="3.40.50.720">
    <property type="entry name" value="NAD(P)-binding Rossmann-like Domain"/>
    <property type="match status" value="1"/>
</dbReference>
<dbReference type="RefSeq" id="WP_111538284.1">
    <property type="nucleotide sequence ID" value="NZ_QKZL01000017.1"/>
</dbReference>
<dbReference type="GO" id="GO:0030497">
    <property type="term" value="P:fatty acid elongation"/>
    <property type="evidence" value="ECO:0007669"/>
    <property type="project" value="TreeGrafter"/>
</dbReference>
<comment type="caution">
    <text evidence="2">The sequence shown here is derived from an EMBL/GenBank/DDBJ whole genome shotgun (WGS) entry which is preliminary data.</text>
</comment>
<name>A0A2W7N1U1_9RHOB</name>
<proteinExistence type="inferred from homology"/>
<dbReference type="PANTHER" id="PTHR42760:SF40">
    <property type="entry name" value="3-OXOACYL-[ACYL-CARRIER-PROTEIN] REDUCTASE, CHLOROPLASTIC"/>
    <property type="match status" value="1"/>
</dbReference>
<sequence length="258" mass="27169">MTGRFDLSGQRAFVTGGSRGLGREMALAFAEAGADVAIAARDPGALDATADEIRALGRQAWTFPADLGSPEAVETLCAQVIEAIGAPRILVNNVGGRRINVATEALALDTWREMIDLNLTATYICSRRFGAAMIEAGKGGRILNLASINAFAAGRGIGGRHYETAKAAVVQFTRTLAVDWARHGITANAICPGIFATEPNRKWQESNPEMIAGMLEHVPMGRMGDPREIGTLAVYLASADAGFMTGASLVIDGGYTCL</sequence>
<dbReference type="EMBL" id="QKZL01000017">
    <property type="protein sequence ID" value="PZX13663.1"/>
    <property type="molecule type" value="Genomic_DNA"/>
</dbReference>
<dbReference type="PANTHER" id="PTHR42760">
    <property type="entry name" value="SHORT-CHAIN DEHYDROGENASES/REDUCTASES FAMILY MEMBER"/>
    <property type="match status" value="1"/>
</dbReference>
<evidence type="ECO:0000256" key="1">
    <source>
        <dbReference type="ARBA" id="ARBA00006484"/>
    </source>
</evidence>
<dbReference type="InterPro" id="IPR036291">
    <property type="entry name" value="NAD(P)-bd_dom_sf"/>
</dbReference>
<protein>
    <submittedName>
        <fullName evidence="2">Gluconate 5-dehydrogenase</fullName>
    </submittedName>
</protein>
<dbReference type="InterPro" id="IPR002347">
    <property type="entry name" value="SDR_fam"/>
</dbReference>
<accession>A0A2W7N1U1</accession>
<dbReference type="OrthoDB" id="7255009at2"/>
<evidence type="ECO:0000313" key="2">
    <source>
        <dbReference type="EMBL" id="PZX13663.1"/>
    </source>
</evidence>
<dbReference type="PRINTS" id="PR00081">
    <property type="entry name" value="GDHRDH"/>
</dbReference>
<dbReference type="PRINTS" id="PR00080">
    <property type="entry name" value="SDRFAMILY"/>
</dbReference>
<gene>
    <name evidence="2" type="ORF">LX81_03214</name>
</gene>
<keyword evidence="3" id="KW-1185">Reference proteome</keyword>
<dbReference type="AlphaFoldDB" id="A0A2W7N1U1"/>
<dbReference type="SUPFAM" id="SSF51735">
    <property type="entry name" value="NAD(P)-binding Rossmann-fold domains"/>
    <property type="match status" value="1"/>
</dbReference>